<evidence type="ECO:0000256" key="3">
    <source>
        <dbReference type="ARBA" id="ARBA00011233"/>
    </source>
</evidence>
<dbReference type="SUPFAM" id="SSF49785">
    <property type="entry name" value="Galactose-binding domain-like"/>
    <property type="match status" value="1"/>
</dbReference>
<evidence type="ECO:0000256" key="1">
    <source>
        <dbReference type="ARBA" id="ARBA00002219"/>
    </source>
</evidence>
<dbReference type="SMART" id="SM00607">
    <property type="entry name" value="FTP"/>
    <property type="match status" value="1"/>
</dbReference>
<keyword evidence="10" id="KW-1185">Reference proteome</keyword>
<dbReference type="AlphaFoldDB" id="A7STZ0"/>
<evidence type="ECO:0000313" key="9">
    <source>
        <dbReference type="EMBL" id="EDO32827.1"/>
    </source>
</evidence>
<evidence type="ECO:0000313" key="10">
    <source>
        <dbReference type="Proteomes" id="UP000001593"/>
    </source>
</evidence>
<dbReference type="PhylomeDB" id="A7STZ0"/>
<dbReference type="Gene3D" id="2.60.120.260">
    <property type="entry name" value="Galactose-binding domain-like"/>
    <property type="match status" value="1"/>
</dbReference>
<dbReference type="InterPro" id="IPR008979">
    <property type="entry name" value="Galactose-bd-like_sf"/>
</dbReference>
<protein>
    <recommendedName>
        <fullName evidence="8">Fucolectin tachylectin-4 pentraxin-1 domain-containing protein</fullName>
    </recommendedName>
</protein>
<evidence type="ECO:0000256" key="6">
    <source>
        <dbReference type="ARBA" id="ARBA00022837"/>
    </source>
</evidence>
<dbReference type="InterPro" id="IPR051941">
    <property type="entry name" value="BG_Antigen-Binding_Lectin"/>
</dbReference>
<gene>
    <name evidence="9" type="ORF">NEMVEDRAFT_v1g217467</name>
</gene>
<dbReference type="HOGENOM" id="CLU_991433_0_0_1"/>
<comment type="function">
    <text evidence="1">Acts as a defensive agent. Recognizes blood group fucosylated oligosaccharides including A, B, H and Lewis B-type antigens. Does not recognize Lewis A antigen and has low affinity for monovalent haptens.</text>
</comment>
<dbReference type="PANTHER" id="PTHR45713:SF6">
    <property type="entry name" value="F5_8 TYPE C DOMAIN-CONTAINING PROTEIN"/>
    <property type="match status" value="1"/>
</dbReference>
<dbReference type="InParanoid" id="A7STZ0"/>
<dbReference type="GO" id="GO:0042806">
    <property type="term" value="F:fucose binding"/>
    <property type="evidence" value="ECO:0007669"/>
    <property type="project" value="UniProtKB-ARBA"/>
</dbReference>
<dbReference type="GO" id="GO:0010185">
    <property type="term" value="P:regulation of cellular defense response"/>
    <property type="evidence" value="ECO:0007669"/>
    <property type="project" value="UniProtKB-ARBA"/>
</dbReference>
<feature type="domain" description="Fucolectin tachylectin-4 pentraxin-1" evidence="8">
    <location>
        <begin position="2"/>
        <end position="133"/>
    </location>
</feature>
<evidence type="ECO:0000259" key="8">
    <source>
        <dbReference type="SMART" id="SM00607"/>
    </source>
</evidence>
<reference evidence="9 10" key="1">
    <citation type="journal article" date="2007" name="Science">
        <title>Sea anemone genome reveals ancestral eumetazoan gene repertoire and genomic organization.</title>
        <authorList>
            <person name="Putnam N.H."/>
            <person name="Srivastava M."/>
            <person name="Hellsten U."/>
            <person name="Dirks B."/>
            <person name="Chapman J."/>
            <person name="Salamov A."/>
            <person name="Terry A."/>
            <person name="Shapiro H."/>
            <person name="Lindquist E."/>
            <person name="Kapitonov V.V."/>
            <person name="Jurka J."/>
            <person name="Genikhovich G."/>
            <person name="Grigoriev I.V."/>
            <person name="Lucas S.M."/>
            <person name="Steele R.E."/>
            <person name="Finnerty J.R."/>
            <person name="Technau U."/>
            <person name="Martindale M.Q."/>
            <person name="Rokhsar D.S."/>
        </authorList>
    </citation>
    <scope>NUCLEOTIDE SEQUENCE [LARGE SCALE GENOMIC DNA]</scope>
    <source>
        <strain evidence="10">CH2 X CH6</strain>
    </source>
</reference>
<name>A7STZ0_NEMVE</name>
<evidence type="ECO:0000256" key="2">
    <source>
        <dbReference type="ARBA" id="ARBA00010147"/>
    </source>
</evidence>
<evidence type="ECO:0000256" key="7">
    <source>
        <dbReference type="ARBA" id="ARBA00023157"/>
    </source>
</evidence>
<dbReference type="Proteomes" id="UP000001593">
    <property type="component" value="Unassembled WGS sequence"/>
</dbReference>
<evidence type="ECO:0000256" key="5">
    <source>
        <dbReference type="ARBA" id="ARBA00022734"/>
    </source>
</evidence>
<dbReference type="PANTHER" id="PTHR45713">
    <property type="entry name" value="FTP DOMAIN-CONTAINING PROTEIN"/>
    <property type="match status" value="1"/>
</dbReference>
<sequence length="281" mass="31993">MAAKKPTNSSAEQSNYTRSSFAVDSFPNTCFYTKASSPWWSVDLLRSMYVFAVEITSNKGCCQVGPSNMEVLVIQGARTQRCGDVMSYGSSDWLKAGCYPIRGRSVMITLDGANTTLILCRVTVQTYAQVSLIESAEEIRGIRRDIWYKSIITQGLATIRENHVYSSSPQGVTWGRDFEASQEDSEDHGQLITSYFQPPSSGLYSFLVSCDDECELWISGYQEPRMPMEVAFDGVERMLMQIQKWDGYNESAGSYSKERVHAIWNIKSIKEWWWKLDFFLY</sequence>
<dbReference type="InterPro" id="IPR006585">
    <property type="entry name" value="FTP1"/>
</dbReference>
<organism evidence="9 10">
    <name type="scientific">Nematostella vectensis</name>
    <name type="common">Starlet sea anemone</name>
    <dbReference type="NCBI Taxonomy" id="45351"/>
    <lineage>
        <taxon>Eukaryota</taxon>
        <taxon>Metazoa</taxon>
        <taxon>Cnidaria</taxon>
        <taxon>Anthozoa</taxon>
        <taxon>Hexacorallia</taxon>
        <taxon>Actiniaria</taxon>
        <taxon>Edwardsiidae</taxon>
        <taxon>Nematostella</taxon>
    </lineage>
</organism>
<keyword evidence="5" id="KW-0430">Lectin</keyword>
<evidence type="ECO:0000256" key="4">
    <source>
        <dbReference type="ARBA" id="ARBA00022723"/>
    </source>
</evidence>
<dbReference type="Pfam" id="PF22633">
    <property type="entry name" value="F5_F8_type_C_2"/>
    <property type="match status" value="1"/>
</dbReference>
<keyword evidence="7" id="KW-1015">Disulfide bond</keyword>
<dbReference type="GO" id="GO:0001868">
    <property type="term" value="P:regulation of complement activation, lectin pathway"/>
    <property type="evidence" value="ECO:0007669"/>
    <property type="project" value="UniProtKB-ARBA"/>
</dbReference>
<keyword evidence="6" id="KW-0106">Calcium</keyword>
<comment type="subunit">
    <text evidence="3">Homotrimer.</text>
</comment>
<accession>A7STZ0</accession>
<dbReference type="EMBL" id="DS469804">
    <property type="protein sequence ID" value="EDO32827.1"/>
    <property type="molecule type" value="Genomic_DNA"/>
</dbReference>
<keyword evidence="4" id="KW-0479">Metal-binding</keyword>
<comment type="similarity">
    <text evidence="2">Belongs to the fucolectin family.</text>
</comment>
<dbReference type="GO" id="GO:0046872">
    <property type="term" value="F:metal ion binding"/>
    <property type="evidence" value="ECO:0007669"/>
    <property type="project" value="UniProtKB-KW"/>
</dbReference>
<proteinExistence type="inferred from homology"/>